<keyword evidence="1" id="KW-0812">Transmembrane</keyword>
<feature type="chain" id="PRO_5038068160" evidence="2">
    <location>
        <begin position="35"/>
        <end position="198"/>
    </location>
</feature>
<dbReference type="Proteomes" id="UP000682739">
    <property type="component" value="Chromosome"/>
</dbReference>
<reference evidence="3" key="1">
    <citation type="submission" date="2021-03" db="EMBL/GenBank/DDBJ databases">
        <title>Description of Psychrosphaera ytuae sp. nov. isolated from deep sea sediment of South China Sea.</title>
        <authorList>
            <person name="Zhang J."/>
            <person name="Xu X.-D."/>
        </authorList>
    </citation>
    <scope>NUCLEOTIDE SEQUENCE</scope>
    <source>
        <strain evidence="3">MTZ26</strain>
    </source>
</reference>
<keyword evidence="1" id="KW-0472">Membrane</keyword>
<evidence type="ECO:0000313" key="4">
    <source>
        <dbReference type="Proteomes" id="UP000682739"/>
    </source>
</evidence>
<feature type="transmembrane region" description="Helical" evidence="1">
    <location>
        <begin position="171"/>
        <end position="190"/>
    </location>
</feature>
<keyword evidence="1" id="KW-1133">Transmembrane helix</keyword>
<proteinExistence type="predicted"/>
<dbReference type="KEGG" id="psym:J1N51_13010"/>
<sequence>MFFKLLSLHSWQRLTAQSMCVVLFSLALSKVVNASPGAHGPNGEHLDTSKGVLTSSKPKFESFTESFEVLGELYDSKLVIYLHDFKTNKPIENASIELETDDLSAEAVYSDIEQAYLLTEEKVIERLNAEGGHEIVLTIMTENYGDLLVANLNISNTSYESDHHNDDHHHIPWLEIFVALIVFITGFLLGRVKKEKKS</sequence>
<feature type="signal peptide" evidence="2">
    <location>
        <begin position="1"/>
        <end position="34"/>
    </location>
</feature>
<accession>A0A975HHZ1</accession>
<organism evidence="3 4">
    <name type="scientific">Psychrosphaera ytuae</name>
    <dbReference type="NCBI Taxonomy" id="2820710"/>
    <lineage>
        <taxon>Bacteria</taxon>
        <taxon>Pseudomonadati</taxon>
        <taxon>Pseudomonadota</taxon>
        <taxon>Gammaproteobacteria</taxon>
        <taxon>Alteromonadales</taxon>
        <taxon>Pseudoalteromonadaceae</taxon>
        <taxon>Psychrosphaera</taxon>
    </lineage>
</organism>
<keyword evidence="2" id="KW-0732">Signal</keyword>
<evidence type="ECO:0000256" key="2">
    <source>
        <dbReference type="SAM" id="SignalP"/>
    </source>
</evidence>
<name>A0A975HHZ1_9GAMM</name>
<dbReference type="RefSeq" id="WP_208831683.1">
    <property type="nucleotide sequence ID" value="NZ_CP072110.1"/>
</dbReference>
<dbReference type="EMBL" id="CP072110">
    <property type="protein sequence ID" value="QTH63627.1"/>
    <property type="molecule type" value="Genomic_DNA"/>
</dbReference>
<gene>
    <name evidence="3" type="ORF">J1N51_13010</name>
</gene>
<dbReference type="AlphaFoldDB" id="A0A975HHZ1"/>
<keyword evidence="4" id="KW-1185">Reference proteome</keyword>
<evidence type="ECO:0000313" key="3">
    <source>
        <dbReference type="EMBL" id="QTH63627.1"/>
    </source>
</evidence>
<protein>
    <submittedName>
        <fullName evidence="3">Uncharacterized protein</fullName>
    </submittedName>
</protein>
<evidence type="ECO:0000256" key="1">
    <source>
        <dbReference type="SAM" id="Phobius"/>
    </source>
</evidence>